<dbReference type="PANTHER" id="PTHR46401:SF8">
    <property type="entry name" value="BLL6006 PROTEIN"/>
    <property type="match status" value="1"/>
</dbReference>
<dbReference type="SUPFAM" id="SSF53756">
    <property type="entry name" value="UDP-Glycosyltransferase/glycogen phosphorylase"/>
    <property type="match status" value="1"/>
</dbReference>
<organism evidence="2 3">
    <name type="scientific">Chitinibacter bivalviorum</name>
    <dbReference type="NCBI Taxonomy" id="2739434"/>
    <lineage>
        <taxon>Bacteria</taxon>
        <taxon>Pseudomonadati</taxon>
        <taxon>Pseudomonadota</taxon>
        <taxon>Betaproteobacteria</taxon>
        <taxon>Neisseriales</taxon>
        <taxon>Chitinibacteraceae</taxon>
        <taxon>Chitinibacter</taxon>
    </lineage>
</organism>
<dbReference type="InterPro" id="IPR015393">
    <property type="entry name" value="DUF1972"/>
</dbReference>
<dbReference type="Pfam" id="PF09314">
    <property type="entry name" value="DUF1972"/>
    <property type="match status" value="1"/>
</dbReference>
<dbReference type="PANTHER" id="PTHR46401">
    <property type="entry name" value="GLYCOSYLTRANSFERASE WBBK-RELATED"/>
    <property type="match status" value="1"/>
</dbReference>
<dbReference type="RefSeq" id="WP_179358289.1">
    <property type="nucleotide sequence ID" value="NZ_CP058627.1"/>
</dbReference>
<name>A0A7H9BJM1_9NEIS</name>
<evidence type="ECO:0000313" key="2">
    <source>
        <dbReference type="EMBL" id="QLG88211.1"/>
    </source>
</evidence>
<reference evidence="2 3" key="1">
    <citation type="submission" date="2020-07" db="EMBL/GenBank/DDBJ databases">
        <title>Complete genome sequence of Chitinibacter sp. 2T18.</title>
        <authorList>
            <person name="Bae J.-W."/>
            <person name="Choi J.-W."/>
        </authorList>
    </citation>
    <scope>NUCLEOTIDE SEQUENCE [LARGE SCALE GENOMIC DNA]</scope>
    <source>
        <strain evidence="2 3">2T18</strain>
    </source>
</reference>
<keyword evidence="3" id="KW-1185">Reference proteome</keyword>
<dbReference type="Proteomes" id="UP000509597">
    <property type="component" value="Chromosome"/>
</dbReference>
<proteinExistence type="predicted"/>
<feature type="domain" description="DUF1972" evidence="1">
    <location>
        <begin position="3"/>
        <end position="176"/>
    </location>
</feature>
<protein>
    <submittedName>
        <fullName evidence="2">DUF1972 domain-containing protein</fullName>
    </submittedName>
</protein>
<evidence type="ECO:0000313" key="3">
    <source>
        <dbReference type="Proteomes" id="UP000509597"/>
    </source>
</evidence>
<evidence type="ECO:0000259" key="1">
    <source>
        <dbReference type="Pfam" id="PF09314"/>
    </source>
</evidence>
<dbReference type="KEGG" id="chiz:HQ393_08085"/>
<gene>
    <name evidence="2" type="ORF">HQ393_08085</name>
</gene>
<dbReference type="GO" id="GO:0016757">
    <property type="term" value="F:glycosyltransferase activity"/>
    <property type="evidence" value="ECO:0007669"/>
    <property type="project" value="TreeGrafter"/>
</dbReference>
<dbReference type="AlphaFoldDB" id="A0A7H9BJM1"/>
<accession>A0A7H9BJM1</accession>
<dbReference type="Gene3D" id="3.40.50.2000">
    <property type="entry name" value="Glycogen Phosphorylase B"/>
    <property type="match status" value="2"/>
</dbReference>
<dbReference type="EMBL" id="CP058627">
    <property type="protein sequence ID" value="QLG88211.1"/>
    <property type="molecule type" value="Genomic_DNA"/>
</dbReference>
<sequence>MKKTIRILGIRGVPASHGGFETFAEALAPFLVANGWEVIVYCQEEGEGEIYESDWQGVRRIHIPVKGDGAKSTVVFDWISTVHAGKFQDLCLTLGYNTAVFGAVLRLKGVPNVVNMDGIEWRRGKWGAIAKTWFWLNEWAGSLLGNHMIADHPEIKKHLARGAAESKITMIPYGADRLDDINSDILARYDLKPNQFGVLIARAEPENSVLEVVQAYSKRPRGMPLVVLGNYKPDENPFHAQVLAAASDEVRFLGAIYEKSVVNTLRTGARFYVHGHQVGGTNPSLVEALGAGSAVLAHDNRFNRWVAADAGVYFGSVDECDVRLGDLINDSKLVEQLKLAAHTQFHARFEWQDILNQYEQLLLQWLPK</sequence>